<feature type="compositionally biased region" description="Basic and acidic residues" evidence="3">
    <location>
        <begin position="18"/>
        <end position="28"/>
    </location>
</feature>
<dbReference type="GO" id="GO:0031507">
    <property type="term" value="P:heterochromatin formation"/>
    <property type="evidence" value="ECO:0007669"/>
    <property type="project" value="InterPro"/>
</dbReference>
<dbReference type="InterPro" id="IPR000953">
    <property type="entry name" value="Chromo/chromo_shadow_dom"/>
</dbReference>
<dbReference type="GO" id="GO:0005634">
    <property type="term" value="C:nucleus"/>
    <property type="evidence" value="ECO:0007669"/>
    <property type="project" value="UniProtKB-SubCell"/>
</dbReference>
<organism evidence="5">
    <name type="scientific">Calcidiscus leptoporus</name>
    <dbReference type="NCBI Taxonomy" id="127549"/>
    <lineage>
        <taxon>Eukaryota</taxon>
        <taxon>Haptista</taxon>
        <taxon>Haptophyta</taxon>
        <taxon>Prymnesiophyceae</taxon>
        <taxon>Coccolithales</taxon>
        <taxon>Calcidiscaceae</taxon>
        <taxon>Calcidiscus</taxon>
    </lineage>
</organism>
<dbReference type="EMBL" id="HBER01034372">
    <property type="protein sequence ID" value="CAD8542061.1"/>
    <property type="molecule type" value="Transcribed_RNA"/>
</dbReference>
<evidence type="ECO:0000256" key="1">
    <source>
        <dbReference type="ARBA" id="ARBA00004123"/>
    </source>
</evidence>
<dbReference type="InterPro" id="IPR016181">
    <property type="entry name" value="Acyl_CoA_acyltransferase"/>
</dbReference>
<dbReference type="Pfam" id="PF00385">
    <property type="entry name" value="Chromo"/>
    <property type="match status" value="1"/>
</dbReference>
<dbReference type="Gene3D" id="3.40.630.30">
    <property type="match status" value="1"/>
</dbReference>
<sequence length="575" mass="62550">MTVENLPEARPGVVLCEPEPRNGKDPEHEPDAFVVKIREAAEPATLPLKPVPEPASPDDICTLEGEDEASETIADDGRPPEPVPEHHVLFNKVRLKMKGVGDETYRSNVFIREAIVCLAQLLQRWPALQLRVADCGTELNEALKLYRDMNHLSLAGGITCEQVLHHVQSHTVLLYYRASKSDPQLAVTAATFSMRGTTMMLRLLATHPRMTRKGFARVTVHFLKELCRALHKTEILVYTYPSSAPFYKAMHFRHTRTELLKPVVCAPAAASSASAEEMAAAQLQARQEAREARRVFSAQENEMIYHVQLALEQVVDVGFKQEATVHPYACTRRRASQPPPALRPARSKALAGAEHASGTSRRADRRGGRSGMRTDPPTVPPADPQASRCSSCSLTASCSSSASSSSAAAWCAAVSPLYTSPQVTRSDCKNKSAAPGLPTVGDVVASTPACRTSSADKRAAHEHELASDADAARPMDSDDAGGAEASADDEHVEDDDDGHDSAPQRKRKFSKGEYDVENIVGVRSCSGEVQYCVKWAGWAPKFNTWEPASNLINLQSEIDAFESALKSARTCPLPS</sequence>
<evidence type="ECO:0000313" key="5">
    <source>
        <dbReference type="EMBL" id="CAD8542061.1"/>
    </source>
</evidence>
<feature type="region of interest" description="Disordered" evidence="3">
    <location>
        <begin position="422"/>
        <end position="509"/>
    </location>
</feature>
<feature type="compositionally biased region" description="Acidic residues" evidence="3">
    <location>
        <begin position="477"/>
        <end position="498"/>
    </location>
</feature>
<dbReference type="InterPro" id="IPR023780">
    <property type="entry name" value="Chromo_domain"/>
</dbReference>
<dbReference type="InterPro" id="IPR044251">
    <property type="entry name" value="LHP1-like"/>
</dbReference>
<feature type="region of interest" description="Disordered" evidence="3">
    <location>
        <begin position="1"/>
        <end position="28"/>
    </location>
</feature>
<accession>A0A7S0J6V1</accession>
<protein>
    <recommendedName>
        <fullName evidence="4">Chromo domain-containing protein</fullName>
    </recommendedName>
</protein>
<gene>
    <name evidence="5" type="ORF">CLEP1334_LOCUS17347</name>
</gene>
<feature type="domain" description="Chromo" evidence="4">
    <location>
        <begin position="514"/>
        <end position="573"/>
    </location>
</feature>
<feature type="region of interest" description="Disordered" evidence="3">
    <location>
        <begin position="330"/>
        <end position="387"/>
    </location>
</feature>
<dbReference type="SUPFAM" id="SSF54160">
    <property type="entry name" value="Chromo domain-like"/>
    <property type="match status" value="1"/>
</dbReference>
<dbReference type="AlphaFoldDB" id="A0A7S0J6V1"/>
<comment type="subcellular location">
    <subcellularLocation>
        <location evidence="1">Nucleus</location>
    </subcellularLocation>
</comment>
<evidence type="ECO:0000256" key="2">
    <source>
        <dbReference type="ARBA" id="ARBA00023242"/>
    </source>
</evidence>
<keyword evidence="2" id="KW-0539">Nucleus</keyword>
<name>A0A7S0J6V1_9EUKA</name>
<feature type="compositionally biased region" description="Basic and acidic residues" evidence="3">
    <location>
        <begin position="454"/>
        <end position="476"/>
    </location>
</feature>
<dbReference type="SUPFAM" id="SSF55729">
    <property type="entry name" value="Acyl-CoA N-acyltransferases (Nat)"/>
    <property type="match status" value="1"/>
</dbReference>
<dbReference type="PROSITE" id="PS50013">
    <property type="entry name" value="CHROMO_2"/>
    <property type="match status" value="1"/>
</dbReference>
<dbReference type="PANTHER" id="PTHR47240">
    <property type="entry name" value="CHROMO DOMAIN-CONTAINING PROTEIN LHP1"/>
    <property type="match status" value="1"/>
</dbReference>
<evidence type="ECO:0000259" key="4">
    <source>
        <dbReference type="PROSITE" id="PS50013"/>
    </source>
</evidence>
<dbReference type="PROSITE" id="PS00598">
    <property type="entry name" value="CHROMO_1"/>
    <property type="match status" value="1"/>
</dbReference>
<dbReference type="CDD" id="cd00024">
    <property type="entry name" value="CD_CSD"/>
    <property type="match status" value="1"/>
</dbReference>
<dbReference type="PANTHER" id="PTHR47240:SF2">
    <property type="entry name" value="CHROMO DOMAIN-CONTAINING PROTEIN LHP1"/>
    <property type="match status" value="1"/>
</dbReference>
<proteinExistence type="predicted"/>
<dbReference type="SMART" id="SM00298">
    <property type="entry name" value="CHROMO"/>
    <property type="match status" value="1"/>
</dbReference>
<dbReference type="InterPro" id="IPR023779">
    <property type="entry name" value="Chromodomain_CS"/>
</dbReference>
<dbReference type="Gene3D" id="2.40.50.40">
    <property type="match status" value="1"/>
</dbReference>
<evidence type="ECO:0000256" key="3">
    <source>
        <dbReference type="SAM" id="MobiDB-lite"/>
    </source>
</evidence>
<dbReference type="InterPro" id="IPR016197">
    <property type="entry name" value="Chromo-like_dom_sf"/>
</dbReference>
<reference evidence="5" key="1">
    <citation type="submission" date="2021-01" db="EMBL/GenBank/DDBJ databases">
        <authorList>
            <person name="Corre E."/>
            <person name="Pelletier E."/>
            <person name="Niang G."/>
            <person name="Scheremetjew M."/>
            <person name="Finn R."/>
            <person name="Kale V."/>
            <person name="Holt S."/>
            <person name="Cochrane G."/>
            <person name="Meng A."/>
            <person name="Brown T."/>
            <person name="Cohen L."/>
        </authorList>
    </citation>
    <scope>NUCLEOTIDE SEQUENCE</scope>
    <source>
        <strain evidence="5">RCC1130</strain>
    </source>
</reference>